<proteinExistence type="predicted"/>
<dbReference type="Proteomes" id="UP000032141">
    <property type="component" value="Chromosome C3"/>
</dbReference>
<accession>A0A0D3BIA3</accession>
<dbReference type="PANTHER" id="PTHR33325:SF12">
    <property type="entry name" value="ZINC FINGER, CCHC-TYPE-RELATED"/>
    <property type="match status" value="1"/>
</dbReference>
<reference evidence="2" key="2">
    <citation type="submission" date="2015-03" db="UniProtKB">
        <authorList>
            <consortium name="EnsemblPlants"/>
        </authorList>
    </citation>
    <scope>IDENTIFICATION</scope>
</reference>
<dbReference type="AlphaFoldDB" id="A0A0D3BIA3"/>
<dbReference type="PANTHER" id="PTHR33325">
    <property type="entry name" value="ZINC FINGER, CCHC-TYPE-RELATED"/>
    <property type="match status" value="1"/>
</dbReference>
<evidence type="ECO:0008006" key="4">
    <source>
        <dbReference type="Google" id="ProtNLM"/>
    </source>
</evidence>
<evidence type="ECO:0000256" key="1">
    <source>
        <dbReference type="SAM" id="MobiDB-lite"/>
    </source>
</evidence>
<evidence type="ECO:0000313" key="3">
    <source>
        <dbReference type="Proteomes" id="UP000032141"/>
    </source>
</evidence>
<feature type="compositionally biased region" description="Basic and acidic residues" evidence="1">
    <location>
        <begin position="23"/>
        <end position="41"/>
    </location>
</feature>
<protein>
    <recommendedName>
        <fullName evidence="4">CCHC-type domain-containing protein</fullName>
    </recommendedName>
</protein>
<name>A0A0D3BIA3_BRAOL</name>
<sequence length="102" mass="11613">MDSTEYVENIKDVGSAALSNKWVRSEQPPKSKETEEDTTKKSETVCYRCGCKGHWSRTYRTPPHLCKLYQESIKGKAKEVNLTENVEGTSYLESSDFANELD</sequence>
<dbReference type="EnsemblPlants" id="Bo3g140150.1">
    <property type="protein sequence ID" value="Bo3g140150.1"/>
    <property type="gene ID" value="Bo3g140150"/>
</dbReference>
<dbReference type="HOGENOM" id="CLU_174288_0_0_1"/>
<organism evidence="2 3">
    <name type="scientific">Brassica oleracea var. oleracea</name>
    <dbReference type="NCBI Taxonomy" id="109376"/>
    <lineage>
        <taxon>Eukaryota</taxon>
        <taxon>Viridiplantae</taxon>
        <taxon>Streptophyta</taxon>
        <taxon>Embryophyta</taxon>
        <taxon>Tracheophyta</taxon>
        <taxon>Spermatophyta</taxon>
        <taxon>Magnoliopsida</taxon>
        <taxon>eudicotyledons</taxon>
        <taxon>Gunneridae</taxon>
        <taxon>Pentapetalae</taxon>
        <taxon>rosids</taxon>
        <taxon>malvids</taxon>
        <taxon>Brassicales</taxon>
        <taxon>Brassicaceae</taxon>
        <taxon>Brassiceae</taxon>
        <taxon>Brassica</taxon>
    </lineage>
</organism>
<dbReference type="Gramene" id="Bo3g140150.1">
    <property type="protein sequence ID" value="Bo3g140150.1"/>
    <property type="gene ID" value="Bo3g140150"/>
</dbReference>
<reference evidence="2 3" key="1">
    <citation type="journal article" date="2014" name="Genome Biol.">
        <title>Transcriptome and methylome profiling reveals relics of genome dominance in the mesopolyploid Brassica oleracea.</title>
        <authorList>
            <person name="Parkin I.A."/>
            <person name="Koh C."/>
            <person name="Tang H."/>
            <person name="Robinson S.J."/>
            <person name="Kagale S."/>
            <person name="Clarke W.E."/>
            <person name="Town C.D."/>
            <person name="Nixon J."/>
            <person name="Krishnakumar V."/>
            <person name="Bidwell S.L."/>
            <person name="Denoeud F."/>
            <person name="Belcram H."/>
            <person name="Links M.G."/>
            <person name="Just J."/>
            <person name="Clarke C."/>
            <person name="Bender T."/>
            <person name="Huebert T."/>
            <person name="Mason A.S."/>
            <person name="Pires J.C."/>
            <person name="Barker G."/>
            <person name="Moore J."/>
            <person name="Walley P.G."/>
            <person name="Manoli S."/>
            <person name="Batley J."/>
            <person name="Edwards D."/>
            <person name="Nelson M.N."/>
            <person name="Wang X."/>
            <person name="Paterson A.H."/>
            <person name="King G."/>
            <person name="Bancroft I."/>
            <person name="Chalhoub B."/>
            <person name="Sharpe A.G."/>
        </authorList>
    </citation>
    <scope>NUCLEOTIDE SEQUENCE</scope>
    <source>
        <strain evidence="2 3">cv. TO1000</strain>
    </source>
</reference>
<evidence type="ECO:0000313" key="2">
    <source>
        <dbReference type="EnsemblPlants" id="Bo3g140150.1"/>
    </source>
</evidence>
<feature type="region of interest" description="Disordered" evidence="1">
    <location>
        <begin position="19"/>
        <end position="41"/>
    </location>
</feature>
<keyword evidence="3" id="KW-1185">Reference proteome</keyword>